<reference evidence="1 2" key="1">
    <citation type="submission" date="2017-04" db="EMBL/GenBank/DDBJ databases">
        <title>Novel microbial lineages endemic to geothermal iron-oxide mats fill important gaps in the evolutionary history of Archaea.</title>
        <authorList>
            <person name="Jay Z.J."/>
            <person name="Beam J.P."/>
            <person name="Dlakic M."/>
            <person name="Rusch D.B."/>
            <person name="Kozubal M.A."/>
            <person name="Inskeep W.P."/>
        </authorList>
    </citation>
    <scope>NUCLEOTIDE SEQUENCE [LARGE SCALE GENOMIC DNA]</scope>
    <source>
        <strain evidence="1">OSP_D</strain>
    </source>
</reference>
<dbReference type="Proteomes" id="UP000240322">
    <property type="component" value="Unassembled WGS sequence"/>
</dbReference>
<evidence type="ECO:0000313" key="2">
    <source>
        <dbReference type="Proteomes" id="UP000240322"/>
    </source>
</evidence>
<protein>
    <submittedName>
        <fullName evidence="1">Uncharacterized protein</fullName>
    </submittedName>
</protein>
<sequence>VGRWLDKAILEIGHECTKYAVFLLHARTDTRWFHDYVVPHACEVYAVRGRVQFISPSEEGGPMRNPFPSLIVVFDEDLRGPPTLRSFPF</sequence>
<organism evidence="1 2">
    <name type="scientific">Candidatus Marsarchaeota G2 archaeon OSP_D</name>
    <dbReference type="NCBI Taxonomy" id="1978157"/>
    <lineage>
        <taxon>Archaea</taxon>
        <taxon>Candidatus Marsarchaeota</taxon>
        <taxon>Candidatus Marsarchaeota group 2</taxon>
    </lineage>
</organism>
<dbReference type="EMBL" id="NEXE01000178">
    <property type="protein sequence ID" value="PSN87190.1"/>
    <property type="molecule type" value="Genomic_DNA"/>
</dbReference>
<feature type="non-terminal residue" evidence="1">
    <location>
        <position position="1"/>
    </location>
</feature>
<evidence type="ECO:0000313" key="1">
    <source>
        <dbReference type="EMBL" id="PSN87190.1"/>
    </source>
</evidence>
<dbReference type="AlphaFoldDB" id="A0A2R6ALD5"/>
<comment type="caution">
    <text evidence="1">The sequence shown here is derived from an EMBL/GenBank/DDBJ whole genome shotgun (WGS) entry which is preliminary data.</text>
</comment>
<gene>
    <name evidence="1" type="ORF">B9Q03_10965</name>
</gene>
<accession>A0A2R6ALD5</accession>
<proteinExistence type="predicted"/>
<name>A0A2R6ALD5_9ARCH</name>